<sequence>MASFGGSAICPKCTKSVYAAEQVLGPGRKFYHKPCLACMTCNKRLDSFTLLEHDQEPYCKSCHAKNFGTHNISNRPDPLRTPPRKRPTADTSEESPSPLSGTPSNTGRFGAEALPRTVQLSPTRAPDSPDDGVDADDALADLNTSGYSSRAMAPIAERYASAAMVQRRHMTGDGESPPRPVARTLTGGSPSPRRFGGDNPKCALREERVFC</sequence>
<organism evidence="10 11">
    <name type="scientific">Mycena sanguinolenta</name>
    <dbReference type="NCBI Taxonomy" id="230812"/>
    <lineage>
        <taxon>Eukaryota</taxon>
        <taxon>Fungi</taxon>
        <taxon>Dikarya</taxon>
        <taxon>Basidiomycota</taxon>
        <taxon>Agaricomycotina</taxon>
        <taxon>Agaricomycetes</taxon>
        <taxon>Agaricomycetidae</taxon>
        <taxon>Agaricales</taxon>
        <taxon>Marasmiineae</taxon>
        <taxon>Mycenaceae</taxon>
        <taxon>Mycena</taxon>
    </lineage>
</organism>
<evidence type="ECO:0000256" key="1">
    <source>
        <dbReference type="ARBA" id="ARBA00004123"/>
    </source>
</evidence>
<dbReference type="CDD" id="cd09326">
    <property type="entry name" value="LIM_CRP_like"/>
    <property type="match status" value="1"/>
</dbReference>
<evidence type="ECO:0000256" key="7">
    <source>
        <dbReference type="PROSITE-ProRule" id="PRU00125"/>
    </source>
</evidence>
<evidence type="ECO:0000256" key="3">
    <source>
        <dbReference type="ARBA" id="ARBA00022737"/>
    </source>
</evidence>
<dbReference type="OrthoDB" id="8062037at2759"/>
<protein>
    <submittedName>
        <fullName evidence="10">Cysteine and glycine-rich protein 3</fullName>
    </submittedName>
</protein>
<dbReference type="AlphaFoldDB" id="A0A8H7DIG0"/>
<evidence type="ECO:0000259" key="9">
    <source>
        <dbReference type="PROSITE" id="PS50023"/>
    </source>
</evidence>
<dbReference type="Gene3D" id="2.10.110.10">
    <property type="entry name" value="Cysteine Rich Protein"/>
    <property type="match status" value="1"/>
</dbReference>
<dbReference type="PROSITE" id="PS00478">
    <property type="entry name" value="LIM_DOMAIN_1"/>
    <property type="match status" value="1"/>
</dbReference>
<dbReference type="SMART" id="SM00132">
    <property type="entry name" value="LIM"/>
    <property type="match status" value="1"/>
</dbReference>
<feature type="domain" description="LIM zinc-binding" evidence="9">
    <location>
        <begin position="8"/>
        <end position="69"/>
    </location>
</feature>
<dbReference type="PANTHER" id="PTHR24215">
    <property type="entry name" value="RHO-GTPASE-ACTIVATING PROTEIN LRG1"/>
    <property type="match status" value="1"/>
</dbReference>
<feature type="compositionally biased region" description="Acidic residues" evidence="8">
    <location>
        <begin position="128"/>
        <end position="137"/>
    </location>
</feature>
<dbReference type="PANTHER" id="PTHR24215:SF35">
    <property type="entry name" value="MUSCLE LIM PROTEIN MLP84B"/>
    <property type="match status" value="1"/>
</dbReference>
<proteinExistence type="predicted"/>
<evidence type="ECO:0000256" key="4">
    <source>
        <dbReference type="ARBA" id="ARBA00022833"/>
    </source>
</evidence>
<name>A0A8H7DIG0_9AGAR</name>
<comment type="subcellular location">
    <subcellularLocation>
        <location evidence="1">Nucleus</location>
    </subcellularLocation>
</comment>
<dbReference type="SUPFAM" id="SSF57716">
    <property type="entry name" value="Glucocorticoid receptor-like (DNA-binding domain)"/>
    <property type="match status" value="2"/>
</dbReference>
<keyword evidence="2 7" id="KW-0479">Metal-binding</keyword>
<dbReference type="GO" id="GO:0005634">
    <property type="term" value="C:nucleus"/>
    <property type="evidence" value="ECO:0007669"/>
    <property type="project" value="UniProtKB-SubCell"/>
</dbReference>
<feature type="region of interest" description="Disordered" evidence="8">
    <location>
        <begin position="70"/>
        <end position="137"/>
    </location>
</feature>
<evidence type="ECO:0000256" key="5">
    <source>
        <dbReference type="ARBA" id="ARBA00023038"/>
    </source>
</evidence>
<evidence type="ECO:0000313" key="10">
    <source>
        <dbReference type="EMBL" id="KAF7373468.1"/>
    </source>
</evidence>
<keyword evidence="3" id="KW-0677">Repeat</keyword>
<dbReference type="GO" id="GO:0030036">
    <property type="term" value="P:actin cytoskeleton organization"/>
    <property type="evidence" value="ECO:0007669"/>
    <property type="project" value="TreeGrafter"/>
</dbReference>
<keyword evidence="5 7" id="KW-0440">LIM domain</keyword>
<keyword evidence="11" id="KW-1185">Reference proteome</keyword>
<reference evidence="10" key="1">
    <citation type="submission" date="2020-05" db="EMBL/GenBank/DDBJ databases">
        <title>Mycena genomes resolve the evolution of fungal bioluminescence.</title>
        <authorList>
            <person name="Tsai I.J."/>
        </authorList>
    </citation>
    <scope>NUCLEOTIDE SEQUENCE</scope>
    <source>
        <strain evidence="10">160909Yilan</strain>
    </source>
</reference>
<dbReference type="GO" id="GO:0005737">
    <property type="term" value="C:cytoplasm"/>
    <property type="evidence" value="ECO:0007669"/>
    <property type="project" value="TreeGrafter"/>
</dbReference>
<evidence type="ECO:0000256" key="2">
    <source>
        <dbReference type="ARBA" id="ARBA00022723"/>
    </source>
</evidence>
<dbReference type="GO" id="GO:0046872">
    <property type="term" value="F:metal ion binding"/>
    <property type="evidence" value="ECO:0007669"/>
    <property type="project" value="UniProtKB-KW"/>
</dbReference>
<dbReference type="InterPro" id="IPR001781">
    <property type="entry name" value="Znf_LIM"/>
</dbReference>
<evidence type="ECO:0000313" key="11">
    <source>
        <dbReference type="Proteomes" id="UP000623467"/>
    </source>
</evidence>
<dbReference type="Proteomes" id="UP000623467">
    <property type="component" value="Unassembled WGS sequence"/>
</dbReference>
<dbReference type="FunFam" id="2.10.110.10:FF:000001">
    <property type="entry name" value="Cysteine and glycine-rich protein 1"/>
    <property type="match status" value="1"/>
</dbReference>
<accession>A0A8H7DIG0</accession>
<dbReference type="EMBL" id="JACAZH010000003">
    <property type="protein sequence ID" value="KAF7373468.1"/>
    <property type="molecule type" value="Genomic_DNA"/>
</dbReference>
<feature type="region of interest" description="Disordered" evidence="8">
    <location>
        <begin position="164"/>
        <end position="202"/>
    </location>
</feature>
<dbReference type="PROSITE" id="PS50023">
    <property type="entry name" value="LIM_DOMAIN_2"/>
    <property type="match status" value="1"/>
</dbReference>
<evidence type="ECO:0000256" key="6">
    <source>
        <dbReference type="ARBA" id="ARBA00023242"/>
    </source>
</evidence>
<dbReference type="Pfam" id="PF00412">
    <property type="entry name" value="LIM"/>
    <property type="match status" value="1"/>
</dbReference>
<keyword evidence="4 7" id="KW-0862">Zinc</keyword>
<evidence type="ECO:0000256" key="8">
    <source>
        <dbReference type="SAM" id="MobiDB-lite"/>
    </source>
</evidence>
<keyword evidence="6" id="KW-0539">Nucleus</keyword>
<comment type="caution">
    <text evidence="10">The sequence shown here is derived from an EMBL/GenBank/DDBJ whole genome shotgun (WGS) entry which is preliminary data.</text>
</comment>
<gene>
    <name evidence="10" type="ORF">MSAN_00556500</name>
</gene>
<dbReference type="GO" id="GO:0030695">
    <property type="term" value="F:GTPase regulator activity"/>
    <property type="evidence" value="ECO:0007669"/>
    <property type="project" value="UniProtKB-ARBA"/>
</dbReference>
<feature type="compositionally biased region" description="Polar residues" evidence="8">
    <location>
        <begin position="94"/>
        <end position="107"/>
    </location>
</feature>